<dbReference type="Pfam" id="PF00528">
    <property type="entry name" value="BPD_transp_1"/>
    <property type="match status" value="1"/>
</dbReference>
<evidence type="ECO:0000313" key="10">
    <source>
        <dbReference type="EMBL" id="KRL85020.1"/>
    </source>
</evidence>
<protein>
    <recommendedName>
        <fullName evidence="8">Phosphate transport system permease protein PstA</fullName>
    </recommendedName>
</protein>
<feature type="domain" description="ABC transmembrane type-1" evidence="9">
    <location>
        <begin position="63"/>
        <end position="281"/>
    </location>
</feature>
<evidence type="ECO:0000256" key="4">
    <source>
        <dbReference type="ARBA" id="ARBA00022475"/>
    </source>
</evidence>
<evidence type="ECO:0000256" key="6">
    <source>
        <dbReference type="ARBA" id="ARBA00022989"/>
    </source>
</evidence>
<comment type="caution">
    <text evidence="10">The sequence shown here is derived from an EMBL/GenBank/DDBJ whole genome shotgun (WGS) entry which is preliminary data.</text>
</comment>
<dbReference type="NCBIfam" id="TIGR00974">
    <property type="entry name" value="3a0107s02c"/>
    <property type="match status" value="1"/>
</dbReference>
<name>A0A0R1TUV5_9LACO</name>
<accession>A0A0R1TUV5</accession>
<dbReference type="AlphaFoldDB" id="A0A0R1TUV5"/>
<dbReference type="InterPro" id="IPR035906">
    <property type="entry name" value="MetI-like_sf"/>
</dbReference>
<feature type="transmembrane region" description="Helical" evidence="8">
    <location>
        <begin position="100"/>
        <end position="124"/>
    </location>
</feature>
<sequence length="301" mass="32019">MMNAKQSDRLATVVIYTLVGVVIATLVFLLGYILFQGVPHISWRFLTTASSNMTAGGGIRDQLFNSLYLLVLTTIISVPIALGAGIYLSEYAPHNAVTSFVRSAIEVLSSLPSIVVGLFGYLVFALKFNLGFSVLTGAIALTVFNLPILTRNIEESLEDVPNLQREAGLSLGLSRWRTTTKIVLPTAIPGILTGIILSAGRVFGEAAALIYTAGQSNINVSYTDWNPFNASSFLNPMRPAETLAVHIWQLNTEGVTPDAKAISAGASAVLIIVILLVNLGARGLGGLVYRRLTGKQAKGAA</sequence>
<dbReference type="GO" id="GO:0035435">
    <property type="term" value="P:phosphate ion transmembrane transport"/>
    <property type="evidence" value="ECO:0007669"/>
    <property type="project" value="InterPro"/>
</dbReference>
<keyword evidence="5 8" id="KW-0812">Transmembrane</keyword>
<dbReference type="InterPro" id="IPR005672">
    <property type="entry name" value="Phosphate_PstA"/>
</dbReference>
<keyword evidence="4 8" id="KW-1003">Cell membrane</keyword>
<evidence type="ECO:0000256" key="2">
    <source>
        <dbReference type="ARBA" id="ARBA00007069"/>
    </source>
</evidence>
<dbReference type="EMBL" id="AZFJ01000055">
    <property type="protein sequence ID" value="KRL85020.1"/>
    <property type="molecule type" value="Genomic_DNA"/>
</dbReference>
<dbReference type="PATRIC" id="fig|1423783.4.peg.1922"/>
<feature type="transmembrane region" description="Helical" evidence="8">
    <location>
        <begin position="261"/>
        <end position="281"/>
    </location>
</feature>
<keyword evidence="7 8" id="KW-0472">Membrane</keyword>
<dbReference type="Gene3D" id="1.10.3720.10">
    <property type="entry name" value="MetI-like"/>
    <property type="match status" value="1"/>
</dbReference>
<dbReference type="InterPro" id="IPR000515">
    <property type="entry name" value="MetI-like"/>
</dbReference>
<evidence type="ECO:0000256" key="8">
    <source>
        <dbReference type="RuleBase" id="RU363043"/>
    </source>
</evidence>
<feature type="transmembrane region" description="Helical" evidence="8">
    <location>
        <begin position="67"/>
        <end position="88"/>
    </location>
</feature>
<dbReference type="PROSITE" id="PS50928">
    <property type="entry name" value="ABC_TM1"/>
    <property type="match status" value="1"/>
</dbReference>
<dbReference type="PANTHER" id="PTHR43470">
    <property type="entry name" value="PHOSPHATE TRANSPORT SYSTEM PERMEASE PROTEIN PSTA-RELATED"/>
    <property type="match status" value="1"/>
</dbReference>
<keyword evidence="11" id="KW-1185">Reference proteome</keyword>
<dbReference type="STRING" id="1423783.FC50_GL001876"/>
<comment type="subcellular location">
    <subcellularLocation>
        <location evidence="1 8">Cell membrane</location>
        <topology evidence="1 8">Multi-pass membrane protein</topology>
    </subcellularLocation>
</comment>
<dbReference type="Proteomes" id="UP000051922">
    <property type="component" value="Unassembled WGS sequence"/>
</dbReference>
<evidence type="ECO:0000256" key="7">
    <source>
        <dbReference type="ARBA" id="ARBA00023136"/>
    </source>
</evidence>
<dbReference type="GO" id="GO:0005315">
    <property type="term" value="F:phosphate transmembrane transporter activity"/>
    <property type="evidence" value="ECO:0007669"/>
    <property type="project" value="InterPro"/>
</dbReference>
<comment type="similarity">
    <text evidence="2 8">Belongs to the binding-protein-dependent transport system permease family. CysTW subfamily.</text>
</comment>
<evidence type="ECO:0000259" key="9">
    <source>
        <dbReference type="PROSITE" id="PS50928"/>
    </source>
</evidence>
<gene>
    <name evidence="10" type="ORF">FC50_GL001876</name>
</gene>
<organism evidence="10 11">
    <name type="scientific">Lacticaseibacillus pantheris DSM 15945 = JCM 12539 = NBRC 106106</name>
    <dbReference type="NCBI Taxonomy" id="1423783"/>
    <lineage>
        <taxon>Bacteria</taxon>
        <taxon>Bacillati</taxon>
        <taxon>Bacillota</taxon>
        <taxon>Bacilli</taxon>
        <taxon>Lactobacillales</taxon>
        <taxon>Lactobacillaceae</taxon>
        <taxon>Lacticaseibacillus</taxon>
    </lineage>
</organism>
<keyword evidence="6 8" id="KW-1133">Transmembrane helix</keyword>
<evidence type="ECO:0000256" key="5">
    <source>
        <dbReference type="ARBA" id="ARBA00022692"/>
    </source>
</evidence>
<proteinExistence type="inferred from homology"/>
<dbReference type="PANTHER" id="PTHR43470:SF4">
    <property type="entry name" value="ABC TRANSPORTER PERMEASE PROTEIN YQGI-RELATED"/>
    <property type="match status" value="1"/>
</dbReference>
<evidence type="ECO:0000313" key="11">
    <source>
        <dbReference type="Proteomes" id="UP000051922"/>
    </source>
</evidence>
<dbReference type="SUPFAM" id="SSF161098">
    <property type="entry name" value="MetI-like"/>
    <property type="match status" value="1"/>
</dbReference>
<keyword evidence="3" id="KW-0813">Transport</keyword>
<feature type="transmembrane region" description="Helical" evidence="8">
    <location>
        <begin position="182"/>
        <end position="203"/>
    </location>
</feature>
<dbReference type="CDD" id="cd06261">
    <property type="entry name" value="TM_PBP2"/>
    <property type="match status" value="1"/>
</dbReference>
<feature type="transmembrane region" description="Helical" evidence="8">
    <location>
        <begin position="12"/>
        <end position="35"/>
    </location>
</feature>
<evidence type="ECO:0000256" key="1">
    <source>
        <dbReference type="ARBA" id="ARBA00004651"/>
    </source>
</evidence>
<evidence type="ECO:0000256" key="3">
    <source>
        <dbReference type="ARBA" id="ARBA00022448"/>
    </source>
</evidence>
<dbReference type="GO" id="GO:0005886">
    <property type="term" value="C:plasma membrane"/>
    <property type="evidence" value="ECO:0007669"/>
    <property type="project" value="UniProtKB-SubCell"/>
</dbReference>
<reference evidence="10 11" key="1">
    <citation type="journal article" date="2015" name="Genome Announc.">
        <title>Expanding the biotechnology potential of lactobacilli through comparative genomics of 213 strains and associated genera.</title>
        <authorList>
            <person name="Sun Z."/>
            <person name="Harris H.M."/>
            <person name="McCann A."/>
            <person name="Guo C."/>
            <person name="Argimon S."/>
            <person name="Zhang W."/>
            <person name="Yang X."/>
            <person name="Jeffery I.B."/>
            <person name="Cooney J.C."/>
            <person name="Kagawa T.F."/>
            <person name="Liu W."/>
            <person name="Song Y."/>
            <person name="Salvetti E."/>
            <person name="Wrobel A."/>
            <person name="Rasinkangas P."/>
            <person name="Parkhill J."/>
            <person name="Rea M.C."/>
            <person name="O'Sullivan O."/>
            <person name="Ritari J."/>
            <person name="Douillard F.P."/>
            <person name="Paul Ross R."/>
            <person name="Yang R."/>
            <person name="Briner A.E."/>
            <person name="Felis G.E."/>
            <person name="de Vos W.M."/>
            <person name="Barrangou R."/>
            <person name="Klaenhammer T.R."/>
            <person name="Caufield P.W."/>
            <person name="Cui Y."/>
            <person name="Zhang H."/>
            <person name="O'Toole P.W."/>
        </authorList>
    </citation>
    <scope>NUCLEOTIDE SEQUENCE [LARGE SCALE GENOMIC DNA]</scope>
    <source>
        <strain evidence="10 11">DSM 15945</strain>
    </source>
</reference>
<feature type="transmembrane region" description="Helical" evidence="8">
    <location>
        <begin position="130"/>
        <end position="149"/>
    </location>
</feature>